<dbReference type="PROSITE" id="PS50883">
    <property type="entry name" value="EAL"/>
    <property type="match status" value="1"/>
</dbReference>
<keyword evidence="8 9" id="KW-0275">Fatty acid biosynthesis</keyword>
<evidence type="ECO:0000256" key="10">
    <source>
        <dbReference type="NCBIfam" id="TIGR00517"/>
    </source>
</evidence>
<keyword evidence="15" id="KW-1185">Reference proteome</keyword>
<dbReference type="FunFam" id="1.10.1200.10:FF:000003">
    <property type="entry name" value="Acyl carrier protein"/>
    <property type="match status" value="1"/>
</dbReference>
<evidence type="ECO:0000259" key="13">
    <source>
        <dbReference type="PROSITE" id="PS50883"/>
    </source>
</evidence>
<dbReference type="AlphaFoldDB" id="A0A1X7IAU4"/>
<dbReference type="NCBIfam" id="NF002150">
    <property type="entry name" value="PRK00982.1-4"/>
    <property type="match status" value="1"/>
</dbReference>
<keyword evidence="4 9" id="KW-0444">Lipid biosynthesis</keyword>
<dbReference type="InterPro" id="IPR003231">
    <property type="entry name" value="ACP"/>
</dbReference>
<protein>
    <recommendedName>
        <fullName evidence="9 10">Acyl carrier protein</fullName>
        <shortName evidence="9">ACP</shortName>
    </recommendedName>
</protein>
<evidence type="ECO:0000256" key="2">
    <source>
        <dbReference type="ARBA" id="ARBA00010930"/>
    </source>
</evidence>
<dbReference type="NCBIfam" id="NF002151">
    <property type="entry name" value="PRK00982.1-5"/>
    <property type="match status" value="1"/>
</dbReference>
<dbReference type="Gene3D" id="1.10.1200.10">
    <property type="entry name" value="ACP-like"/>
    <property type="match status" value="1"/>
</dbReference>
<sequence length="83" mass="9329">MKREEVLARLKEIVIDRLDVEEDQIKTESSFVEDLGADSLDIVELIMGIEEEFDIEIPDEDAEKLTSVGEAIDYACNKLGIEG</sequence>
<proteinExistence type="inferred from homology"/>
<reference evidence="15" key="1">
    <citation type="submission" date="2017-04" db="EMBL/GenBank/DDBJ databases">
        <authorList>
            <person name="Varghese N."/>
            <person name="Submissions S."/>
        </authorList>
    </citation>
    <scope>NUCLEOTIDE SEQUENCE [LARGE SCALE GENOMIC DNA]</scope>
    <source>
        <strain evidence="15">USBA 82</strain>
    </source>
</reference>
<evidence type="ECO:0000256" key="11">
    <source>
        <dbReference type="RuleBase" id="RU003545"/>
    </source>
</evidence>
<dbReference type="PANTHER" id="PTHR20863">
    <property type="entry name" value="ACYL CARRIER PROTEIN"/>
    <property type="match status" value="1"/>
</dbReference>
<evidence type="ECO:0000256" key="1">
    <source>
        <dbReference type="ARBA" id="ARBA00005194"/>
    </source>
</evidence>
<name>A0A1X7IAU4_9BACT</name>
<comment type="PTM">
    <text evidence="9">4'-phosphopantetheine is transferred from CoA to a specific serine of apo-ACP by AcpS. This modification is essential for activity because fatty acids are bound in thioester linkage to the sulfhydryl of the prosthetic group.</text>
</comment>
<dbReference type="NCBIfam" id="NF002149">
    <property type="entry name" value="PRK00982.1-3"/>
    <property type="match status" value="1"/>
</dbReference>
<dbReference type="Proteomes" id="UP000193355">
    <property type="component" value="Unassembled WGS sequence"/>
</dbReference>
<evidence type="ECO:0000256" key="7">
    <source>
        <dbReference type="ARBA" id="ARBA00023098"/>
    </source>
</evidence>
<comment type="function">
    <text evidence="9 11">Carrier of the growing fatty acid chain in fatty acid biosynthesis.</text>
</comment>
<dbReference type="GO" id="GO:0016020">
    <property type="term" value="C:membrane"/>
    <property type="evidence" value="ECO:0007669"/>
    <property type="project" value="GOC"/>
</dbReference>
<evidence type="ECO:0000256" key="4">
    <source>
        <dbReference type="ARBA" id="ARBA00022516"/>
    </source>
</evidence>
<feature type="modified residue" description="O-(pantetheine 4'-phosphoryl)serine" evidence="9">
    <location>
        <position position="39"/>
    </location>
</feature>
<organism evidence="14 15">
    <name type="scientific">Dethiosulfovibrio salsuginis</name>
    <dbReference type="NCBI Taxonomy" id="561720"/>
    <lineage>
        <taxon>Bacteria</taxon>
        <taxon>Thermotogati</taxon>
        <taxon>Synergistota</taxon>
        <taxon>Synergistia</taxon>
        <taxon>Synergistales</taxon>
        <taxon>Dethiosulfovibrionaceae</taxon>
        <taxon>Dethiosulfovibrio</taxon>
    </lineage>
</organism>
<keyword evidence="3 9" id="KW-0596">Phosphopantetheine</keyword>
<dbReference type="STRING" id="561720.SAMN06275492_101240"/>
<evidence type="ECO:0000259" key="12">
    <source>
        <dbReference type="PROSITE" id="PS50075"/>
    </source>
</evidence>
<evidence type="ECO:0000313" key="14">
    <source>
        <dbReference type="EMBL" id="SMG11109.1"/>
    </source>
</evidence>
<feature type="domain" description="Carrier" evidence="12">
    <location>
        <begin position="4"/>
        <end position="79"/>
    </location>
</feature>
<comment type="PTM">
    <text evidence="11">4'-phosphopantetheine is transferred from CoA to a specific serine of apo-ACP by acpS.</text>
</comment>
<dbReference type="InterPro" id="IPR006162">
    <property type="entry name" value="Ppantetheine_attach_site"/>
</dbReference>
<keyword evidence="6 9" id="KW-0276">Fatty acid metabolism</keyword>
<accession>A0A1X7IAU4</accession>
<dbReference type="EMBL" id="FXBB01000001">
    <property type="protein sequence ID" value="SMG11109.1"/>
    <property type="molecule type" value="Genomic_DNA"/>
</dbReference>
<comment type="similarity">
    <text evidence="2 9">Belongs to the acyl carrier protein (ACP) family.</text>
</comment>
<feature type="domain" description="EAL" evidence="13">
    <location>
        <begin position="1"/>
        <end position="83"/>
    </location>
</feature>
<dbReference type="UniPathway" id="UPA00094"/>
<dbReference type="HAMAP" id="MF_01217">
    <property type="entry name" value="Acyl_carrier"/>
    <property type="match status" value="1"/>
</dbReference>
<evidence type="ECO:0000313" key="15">
    <source>
        <dbReference type="Proteomes" id="UP000193355"/>
    </source>
</evidence>
<dbReference type="OrthoDB" id="9804551at2"/>
<dbReference type="PROSITE" id="PS00012">
    <property type="entry name" value="PHOSPHOPANTETHEINE"/>
    <property type="match status" value="1"/>
</dbReference>
<keyword evidence="9" id="KW-0963">Cytoplasm</keyword>
<keyword evidence="5 9" id="KW-0597">Phosphoprotein</keyword>
<evidence type="ECO:0000256" key="3">
    <source>
        <dbReference type="ARBA" id="ARBA00022450"/>
    </source>
</evidence>
<gene>
    <name evidence="9" type="primary">acpP</name>
    <name evidence="14" type="ORF">SAMN06275492_101240</name>
</gene>
<dbReference type="GO" id="GO:0005829">
    <property type="term" value="C:cytosol"/>
    <property type="evidence" value="ECO:0007669"/>
    <property type="project" value="TreeGrafter"/>
</dbReference>
<dbReference type="NCBIfam" id="TIGR00517">
    <property type="entry name" value="acyl_carrier"/>
    <property type="match status" value="1"/>
</dbReference>
<evidence type="ECO:0000256" key="9">
    <source>
        <dbReference type="HAMAP-Rule" id="MF_01217"/>
    </source>
</evidence>
<dbReference type="GO" id="GO:0009245">
    <property type="term" value="P:lipid A biosynthetic process"/>
    <property type="evidence" value="ECO:0007669"/>
    <property type="project" value="TreeGrafter"/>
</dbReference>
<comment type="subcellular location">
    <subcellularLocation>
        <location evidence="9">Cytoplasm</location>
    </subcellularLocation>
</comment>
<dbReference type="InterPro" id="IPR001633">
    <property type="entry name" value="EAL_dom"/>
</dbReference>
<dbReference type="PROSITE" id="PS50075">
    <property type="entry name" value="CARRIER"/>
    <property type="match status" value="1"/>
</dbReference>
<evidence type="ECO:0000256" key="5">
    <source>
        <dbReference type="ARBA" id="ARBA00022553"/>
    </source>
</evidence>
<dbReference type="GO" id="GO:0000036">
    <property type="term" value="F:acyl carrier activity"/>
    <property type="evidence" value="ECO:0007669"/>
    <property type="project" value="UniProtKB-UniRule"/>
</dbReference>
<dbReference type="GO" id="GO:0000035">
    <property type="term" value="F:acyl binding"/>
    <property type="evidence" value="ECO:0007669"/>
    <property type="project" value="TreeGrafter"/>
</dbReference>
<keyword evidence="7 9" id="KW-0443">Lipid metabolism</keyword>
<dbReference type="InterPro" id="IPR036736">
    <property type="entry name" value="ACP-like_sf"/>
</dbReference>
<evidence type="ECO:0000256" key="8">
    <source>
        <dbReference type="ARBA" id="ARBA00023160"/>
    </source>
</evidence>
<dbReference type="PANTHER" id="PTHR20863:SF76">
    <property type="entry name" value="CARRIER DOMAIN-CONTAINING PROTEIN"/>
    <property type="match status" value="1"/>
</dbReference>
<dbReference type="RefSeq" id="WP_085543520.1">
    <property type="nucleotide sequence ID" value="NZ_FXBB01000001.1"/>
</dbReference>
<dbReference type="SUPFAM" id="SSF47336">
    <property type="entry name" value="ACP-like"/>
    <property type="match status" value="1"/>
</dbReference>
<evidence type="ECO:0000256" key="6">
    <source>
        <dbReference type="ARBA" id="ARBA00022832"/>
    </source>
</evidence>
<dbReference type="NCBIfam" id="NF002148">
    <property type="entry name" value="PRK00982.1-2"/>
    <property type="match status" value="1"/>
</dbReference>
<dbReference type="Pfam" id="PF00550">
    <property type="entry name" value="PP-binding"/>
    <property type="match status" value="1"/>
</dbReference>
<comment type="pathway">
    <text evidence="1 9 11">Lipid metabolism; fatty acid biosynthesis.</text>
</comment>
<dbReference type="InterPro" id="IPR009081">
    <property type="entry name" value="PP-bd_ACP"/>
</dbReference>